<sequence length="165" mass="18479">MDGIAVQAANQSAAHAIQQLRLVGGQSDWTFNLQMGLGTILDLSDPRRERYELPDSRPTRDLLAGVYGALGNAIRWGTSDPYMGKIEAEHLTEGLLAAARLVEAIDKEDTSADRYIDDRTRVKILIHHARIAEHRQNLERRRRDREHGTIDQILGKAANEAELFA</sequence>
<dbReference type="OrthoDB" id="8448206at2"/>
<organism evidence="1 2">
    <name type="scientific">Agrobacterium albertimagni AOL15</name>
    <dbReference type="NCBI Taxonomy" id="1156935"/>
    <lineage>
        <taxon>Bacteria</taxon>
        <taxon>Pseudomonadati</taxon>
        <taxon>Pseudomonadota</taxon>
        <taxon>Alphaproteobacteria</taxon>
        <taxon>Hyphomicrobiales</taxon>
        <taxon>Rhizobiaceae</taxon>
        <taxon>Rhizobium/Agrobacterium group</taxon>
        <taxon>Agrobacterium</taxon>
    </lineage>
</organism>
<comment type="caution">
    <text evidence="1">The sequence shown here is derived from an EMBL/GenBank/DDBJ whole genome shotgun (WGS) entry which is preliminary data.</text>
</comment>
<reference evidence="1 2" key="1">
    <citation type="journal article" date="2012" name="J. Bacteriol.">
        <title>Draft Genome Sequence of Agrobacterium albertimagni Strain AOL15.</title>
        <authorList>
            <person name="Trimble W.L."/>
            <person name="Phung le T."/>
            <person name="Meyer F."/>
            <person name="Gilbert J.A."/>
            <person name="Silver S."/>
        </authorList>
    </citation>
    <scope>NUCLEOTIDE SEQUENCE [LARGE SCALE GENOMIC DNA]</scope>
    <source>
        <strain evidence="1 2">AOL15</strain>
    </source>
</reference>
<dbReference type="RefSeq" id="WP_006727670.1">
    <property type="nucleotide sequence ID" value="NZ_ALJF01000013.1"/>
</dbReference>
<dbReference type="AlphaFoldDB" id="K2Q0I1"/>
<gene>
    <name evidence="1" type="ORF">QWE_18383</name>
</gene>
<evidence type="ECO:0000313" key="1">
    <source>
        <dbReference type="EMBL" id="EKF58595.1"/>
    </source>
</evidence>
<protein>
    <submittedName>
        <fullName evidence="1">Uncharacterized protein</fullName>
    </submittedName>
</protein>
<proteinExistence type="predicted"/>
<dbReference type="EMBL" id="ALJF01000013">
    <property type="protein sequence ID" value="EKF58595.1"/>
    <property type="molecule type" value="Genomic_DNA"/>
</dbReference>
<evidence type="ECO:0000313" key="2">
    <source>
        <dbReference type="Proteomes" id="UP000007123"/>
    </source>
</evidence>
<accession>K2Q0I1</accession>
<dbReference type="Proteomes" id="UP000007123">
    <property type="component" value="Unassembled WGS sequence"/>
</dbReference>
<name>K2Q0I1_9HYPH</name>
<dbReference type="STRING" id="1156935.QWE_18383"/>
<keyword evidence="2" id="KW-1185">Reference proteome</keyword>